<keyword evidence="3" id="KW-1185">Reference proteome</keyword>
<evidence type="ECO:0000313" key="3">
    <source>
        <dbReference type="Proteomes" id="UP001597079"/>
    </source>
</evidence>
<keyword evidence="1" id="KW-0175">Coiled coil</keyword>
<comment type="caution">
    <text evidence="2">The sequence shown here is derived from an EMBL/GenBank/DDBJ whole genome shotgun (WGS) entry which is preliminary data.</text>
</comment>
<reference evidence="3" key="1">
    <citation type="journal article" date="2019" name="Int. J. Syst. Evol. Microbiol.">
        <title>The Global Catalogue of Microorganisms (GCM) 10K type strain sequencing project: providing services to taxonomists for standard genome sequencing and annotation.</title>
        <authorList>
            <consortium name="The Broad Institute Genomics Platform"/>
            <consortium name="The Broad Institute Genome Sequencing Center for Infectious Disease"/>
            <person name="Wu L."/>
            <person name="Ma J."/>
        </authorList>
    </citation>
    <scope>NUCLEOTIDE SEQUENCE [LARGE SCALE GENOMIC DNA]</scope>
    <source>
        <strain evidence="3">CGMCC 1.12286</strain>
    </source>
</reference>
<evidence type="ECO:0000313" key="2">
    <source>
        <dbReference type="EMBL" id="MFD1673496.1"/>
    </source>
</evidence>
<proteinExistence type="predicted"/>
<name>A0ABW4JAY5_9BACL</name>
<protein>
    <submittedName>
        <fullName evidence="2">Phasin family protein</fullName>
    </submittedName>
</protein>
<evidence type="ECO:0000256" key="1">
    <source>
        <dbReference type="SAM" id="Coils"/>
    </source>
</evidence>
<feature type="coiled-coil region" evidence="1">
    <location>
        <begin position="80"/>
        <end position="114"/>
    </location>
</feature>
<accession>A0ABW4JAY5</accession>
<dbReference type="EMBL" id="JBHUCX010000005">
    <property type="protein sequence ID" value="MFD1673496.1"/>
    <property type="molecule type" value="Genomic_DNA"/>
</dbReference>
<gene>
    <name evidence="2" type="ORF">ACFSB2_02000</name>
</gene>
<sequence>MEDTLRKMVDLGVGLMSFSRDKITETAKQWAEERKLTPVQTRQLIQALLERGEQSRTDLQQMVQEQVKKSMERIGIRENHDALQAELVSIRELMIQLNARVEALEARLTETQEEGPTH</sequence>
<dbReference type="RefSeq" id="WP_377940909.1">
    <property type="nucleotide sequence ID" value="NZ_JBHUCX010000005.1"/>
</dbReference>
<organism evidence="2 3">
    <name type="scientific">Alicyclobacillus fodiniaquatilis</name>
    <dbReference type="NCBI Taxonomy" id="1661150"/>
    <lineage>
        <taxon>Bacteria</taxon>
        <taxon>Bacillati</taxon>
        <taxon>Bacillota</taxon>
        <taxon>Bacilli</taxon>
        <taxon>Bacillales</taxon>
        <taxon>Alicyclobacillaceae</taxon>
        <taxon>Alicyclobacillus</taxon>
    </lineage>
</organism>
<dbReference type="Proteomes" id="UP001597079">
    <property type="component" value="Unassembled WGS sequence"/>
</dbReference>